<dbReference type="Pfam" id="PF02565">
    <property type="entry name" value="RecO_C"/>
    <property type="match status" value="1"/>
</dbReference>
<keyword evidence="2 4" id="KW-0233">DNA recombination</keyword>
<dbReference type="InterPro" id="IPR037278">
    <property type="entry name" value="ARFGAP/RecO"/>
</dbReference>
<dbReference type="Gene3D" id="2.40.50.140">
    <property type="entry name" value="Nucleic acid-binding proteins"/>
    <property type="match status" value="1"/>
</dbReference>
<dbReference type="HAMAP" id="MF_00201">
    <property type="entry name" value="RecO"/>
    <property type="match status" value="1"/>
</dbReference>
<evidence type="ECO:0000259" key="5">
    <source>
        <dbReference type="Pfam" id="PF11967"/>
    </source>
</evidence>
<dbReference type="EMBL" id="JAGDYP010000005">
    <property type="protein sequence ID" value="MBO1884408.1"/>
    <property type="molecule type" value="Genomic_DNA"/>
</dbReference>
<keyword evidence="3 4" id="KW-0234">DNA repair</keyword>
<dbReference type="SUPFAM" id="SSF50249">
    <property type="entry name" value="Nucleic acid-binding proteins"/>
    <property type="match status" value="1"/>
</dbReference>
<organism evidence="6 7">
    <name type="scientific">Capnocytophaga bilenii</name>
    <dbReference type="NCBI Taxonomy" id="2819369"/>
    <lineage>
        <taxon>Bacteria</taxon>
        <taxon>Pseudomonadati</taxon>
        <taxon>Bacteroidota</taxon>
        <taxon>Flavobacteriia</taxon>
        <taxon>Flavobacteriales</taxon>
        <taxon>Flavobacteriaceae</taxon>
        <taxon>Capnocytophaga</taxon>
    </lineage>
</organism>
<evidence type="ECO:0000313" key="7">
    <source>
        <dbReference type="Proteomes" id="UP000681610"/>
    </source>
</evidence>
<evidence type="ECO:0000313" key="6">
    <source>
        <dbReference type="EMBL" id="MBO1884408.1"/>
    </source>
</evidence>
<feature type="domain" description="DNA replication/recombination mediator RecO N-terminal" evidence="5">
    <location>
        <begin position="5"/>
        <end position="84"/>
    </location>
</feature>
<comment type="similarity">
    <text evidence="4">Belongs to the RecO family.</text>
</comment>
<comment type="caution">
    <text evidence="6">The sequence shown here is derived from an EMBL/GenBank/DDBJ whole genome shotgun (WGS) entry which is preliminary data.</text>
</comment>
<dbReference type="NCBIfam" id="TIGR00613">
    <property type="entry name" value="reco"/>
    <property type="match status" value="1"/>
</dbReference>
<dbReference type="PANTHER" id="PTHR33991:SF1">
    <property type="entry name" value="DNA REPAIR PROTEIN RECO"/>
    <property type="match status" value="1"/>
</dbReference>
<evidence type="ECO:0000256" key="2">
    <source>
        <dbReference type="ARBA" id="ARBA00023172"/>
    </source>
</evidence>
<keyword evidence="1 4" id="KW-0227">DNA damage</keyword>
<sequence>MEKYEKYNAIVLSSAKYSDNSLIVRCFTPAYGTCSYLLKGVLSPKKKFLKAALFQPFTQLELVATHKDTQQLGYIKDAKIAHPYDSLHTDIYKSTICIFLAEICTIVCPAGTPDAPLFNFLAKQLQLFDQSPFNPHFTLKFLTQLTNLLGFYPDTSQTHLPFFNIEEGVFATTETLHCISGRPLILFKDILTTDTNFLATLSSTREERNALLHQLLKYYQWHYPNFKKIKSLEVLQTLFQ</sequence>
<protein>
    <recommendedName>
        <fullName evidence="4">DNA repair protein RecO</fullName>
    </recommendedName>
    <alternativeName>
        <fullName evidence="4">Recombination protein O</fullName>
    </alternativeName>
</protein>
<dbReference type="InterPro" id="IPR022572">
    <property type="entry name" value="DNA_rep/recomb_RecO_N"/>
</dbReference>
<dbReference type="Pfam" id="PF11967">
    <property type="entry name" value="RecO_N"/>
    <property type="match status" value="1"/>
</dbReference>
<evidence type="ECO:0000256" key="3">
    <source>
        <dbReference type="ARBA" id="ARBA00023204"/>
    </source>
</evidence>
<evidence type="ECO:0000256" key="4">
    <source>
        <dbReference type="HAMAP-Rule" id="MF_00201"/>
    </source>
</evidence>
<evidence type="ECO:0000256" key="1">
    <source>
        <dbReference type="ARBA" id="ARBA00022763"/>
    </source>
</evidence>
<dbReference type="InterPro" id="IPR012340">
    <property type="entry name" value="NA-bd_OB-fold"/>
</dbReference>
<reference evidence="6 7" key="1">
    <citation type="submission" date="2021-03" db="EMBL/GenBank/DDBJ databases">
        <title>Isolation and description of Capnocytophaga bilenii sp. nov., a novel Capnocytophaga species, isolated from a gingivitis subject.</title>
        <authorList>
            <person name="Antezack A."/>
            <person name="Monnet-Corti V."/>
            <person name="La Scola B."/>
        </authorList>
    </citation>
    <scope>NUCLEOTIDE SEQUENCE [LARGE SCALE GENOMIC DNA]</scope>
    <source>
        <strain evidence="6 7">Marseille-Q4570</strain>
    </source>
</reference>
<dbReference type="SUPFAM" id="SSF57863">
    <property type="entry name" value="ArfGap/RecO-like zinc finger"/>
    <property type="match status" value="1"/>
</dbReference>
<comment type="function">
    <text evidence="4">Involved in DNA repair and RecF pathway recombination.</text>
</comment>
<proteinExistence type="inferred from homology"/>
<gene>
    <name evidence="4 6" type="primary">recO</name>
    <name evidence="6" type="ORF">J4N46_08255</name>
</gene>
<dbReference type="InterPro" id="IPR003717">
    <property type="entry name" value="RecO"/>
</dbReference>
<dbReference type="RefSeq" id="WP_208058902.1">
    <property type="nucleotide sequence ID" value="NZ_JAGDYP010000005.1"/>
</dbReference>
<name>A0ABS3PYK2_9FLAO</name>
<keyword evidence="7" id="KW-1185">Reference proteome</keyword>
<accession>A0ABS3PYK2</accession>
<dbReference type="Proteomes" id="UP000681610">
    <property type="component" value="Unassembled WGS sequence"/>
</dbReference>
<dbReference type="PANTHER" id="PTHR33991">
    <property type="entry name" value="DNA REPAIR PROTEIN RECO"/>
    <property type="match status" value="1"/>
</dbReference>